<dbReference type="Gene3D" id="3.40.50.10610">
    <property type="entry name" value="ABC-type transport auxiliary lipoprotein component"/>
    <property type="match status" value="1"/>
</dbReference>
<accession>A0A840RKL3</accession>
<gene>
    <name evidence="4" type="ORF">HNQ50_003764</name>
</gene>
<feature type="chain" id="PRO_5032996890" description="Flagellar assembly protein T middle domain-containing protein" evidence="2">
    <location>
        <begin position="27"/>
        <end position="406"/>
    </location>
</feature>
<evidence type="ECO:0000259" key="3">
    <source>
        <dbReference type="Pfam" id="PF16539"/>
    </source>
</evidence>
<protein>
    <recommendedName>
        <fullName evidence="3">Flagellar assembly protein T middle domain-containing protein</fullName>
    </recommendedName>
</protein>
<evidence type="ECO:0000256" key="1">
    <source>
        <dbReference type="SAM" id="MobiDB-lite"/>
    </source>
</evidence>
<proteinExistence type="predicted"/>
<feature type="region of interest" description="Disordered" evidence="1">
    <location>
        <begin position="371"/>
        <end position="406"/>
    </location>
</feature>
<organism evidence="4 5">
    <name type="scientific">Silvimonas terrae</name>
    <dbReference type="NCBI Taxonomy" id="300266"/>
    <lineage>
        <taxon>Bacteria</taxon>
        <taxon>Pseudomonadati</taxon>
        <taxon>Pseudomonadota</taxon>
        <taxon>Betaproteobacteria</taxon>
        <taxon>Neisseriales</taxon>
        <taxon>Chitinibacteraceae</taxon>
        <taxon>Silvimonas</taxon>
    </lineage>
</organism>
<evidence type="ECO:0000313" key="5">
    <source>
        <dbReference type="Proteomes" id="UP000543030"/>
    </source>
</evidence>
<name>A0A840RKL3_9NEIS</name>
<keyword evidence="5" id="KW-1185">Reference proteome</keyword>
<evidence type="ECO:0000313" key="4">
    <source>
        <dbReference type="EMBL" id="MBB5193010.1"/>
    </source>
</evidence>
<feature type="domain" description="Flagellar assembly protein T middle" evidence="3">
    <location>
        <begin position="73"/>
        <end position="238"/>
    </location>
</feature>
<dbReference type="Pfam" id="PF16539">
    <property type="entry name" value="FlgT_M"/>
    <property type="match status" value="1"/>
</dbReference>
<keyword evidence="2" id="KW-0732">Signal</keyword>
<dbReference type="AlphaFoldDB" id="A0A840RKL3"/>
<dbReference type="EMBL" id="JACHHN010000009">
    <property type="protein sequence ID" value="MBB5193010.1"/>
    <property type="molecule type" value="Genomic_DNA"/>
</dbReference>
<reference evidence="4 5" key="1">
    <citation type="submission" date="2020-08" db="EMBL/GenBank/DDBJ databases">
        <title>Genomic Encyclopedia of Type Strains, Phase IV (KMG-IV): sequencing the most valuable type-strain genomes for metagenomic binning, comparative biology and taxonomic classification.</title>
        <authorList>
            <person name="Goeker M."/>
        </authorList>
    </citation>
    <scope>NUCLEOTIDE SEQUENCE [LARGE SCALE GENOMIC DNA]</scope>
    <source>
        <strain evidence="4 5">DSM 18233</strain>
    </source>
</reference>
<feature type="signal peptide" evidence="2">
    <location>
        <begin position="1"/>
        <end position="26"/>
    </location>
</feature>
<dbReference type="RefSeq" id="WP_184102666.1">
    <property type="nucleotide sequence ID" value="NZ_JACHHN010000009.1"/>
</dbReference>
<evidence type="ECO:0000256" key="2">
    <source>
        <dbReference type="SAM" id="SignalP"/>
    </source>
</evidence>
<comment type="caution">
    <text evidence="4">The sequence shown here is derived from an EMBL/GenBank/DDBJ whole genome shotgun (WGS) entry which is preliminary data.</text>
</comment>
<feature type="region of interest" description="Disordered" evidence="1">
    <location>
        <begin position="37"/>
        <end position="56"/>
    </location>
</feature>
<feature type="compositionally biased region" description="Low complexity" evidence="1">
    <location>
        <begin position="377"/>
        <end position="393"/>
    </location>
</feature>
<dbReference type="InterPro" id="IPR032386">
    <property type="entry name" value="FlgT_M"/>
</dbReference>
<dbReference type="Proteomes" id="UP000543030">
    <property type="component" value="Unassembled WGS sequence"/>
</dbReference>
<sequence length="406" mass="42632">MALNLRPICHSLCALGLLASASTTLADAQSPGPGYSGYPGHAASAPATSGTGAAAAGQDDGLTLAGDTIAAPRCAAMPYKRKVLVTPFWVSQPSQAVDLRQLQGGMQDIFQQRLTRAGGWLTSASKQEVPFDLLPRYDAPVFMPDQVRLLGRQFGTQMVLGGIVHDISTEGETYHFTHGTDTRQGERKLEADGPIIGFFGVGIKATPSTRHADIEVFLFDAVSGALITQRRVQAEVSGEILARDSQPVGSAGFMKTDFGKALGKVADQLVVAMQSDAACVPFSARVTRVDNNIAYVDAGALSGIAPGDRLQFFRQKAGMQFISPPGANPGFGFGLPEDRAGTVTVRDVQAQFAAVGIEKNQAQPGDFVRFAPRPLNAPAAPDQTAADTAPQPASNANGVQVMKLNP</sequence>